<feature type="region of interest" description="Disordered" evidence="1">
    <location>
        <begin position="473"/>
        <end position="495"/>
    </location>
</feature>
<evidence type="ECO:0000313" key="4">
    <source>
        <dbReference type="EMBL" id="MDI6449413.1"/>
    </source>
</evidence>
<dbReference type="CDD" id="cd00077">
    <property type="entry name" value="HDc"/>
    <property type="match status" value="1"/>
</dbReference>
<gene>
    <name evidence="4" type="ORF">QJ522_10205</name>
</gene>
<reference evidence="4" key="1">
    <citation type="submission" date="2023-05" db="EMBL/GenBank/DDBJ databases">
        <title>Anaerotaeda fermentans gen. nov., sp. nov., a novel anaerobic planctomycete of the new family within the order Sedimentisphaerales isolated from Taman Peninsula, Russia.</title>
        <authorList>
            <person name="Khomyakova M.A."/>
            <person name="Merkel A.Y."/>
            <person name="Slobodkin A.I."/>
        </authorList>
    </citation>
    <scope>NUCLEOTIDE SEQUENCE</scope>
    <source>
        <strain evidence="4">M17dextr</strain>
    </source>
</reference>
<dbReference type="RefSeq" id="WP_349244820.1">
    <property type="nucleotide sequence ID" value="NZ_JASCXX010000010.1"/>
</dbReference>
<evidence type="ECO:0000259" key="3">
    <source>
        <dbReference type="SMART" id="SM00471"/>
    </source>
</evidence>
<protein>
    <submittedName>
        <fullName evidence="4">HDIG domain-containing protein</fullName>
    </submittedName>
</protein>
<dbReference type="InterPro" id="IPR011621">
    <property type="entry name" value="Metal-dep_PHydrolase_7TM_intra"/>
</dbReference>
<dbReference type="InterPro" id="IPR003607">
    <property type="entry name" value="HD/PDEase_dom"/>
</dbReference>
<feature type="transmembrane region" description="Helical" evidence="2">
    <location>
        <begin position="63"/>
        <end position="83"/>
    </location>
</feature>
<organism evidence="4 5">
    <name type="scientific">Anaerobaca lacustris</name>
    <dbReference type="NCBI Taxonomy" id="3044600"/>
    <lineage>
        <taxon>Bacteria</taxon>
        <taxon>Pseudomonadati</taxon>
        <taxon>Planctomycetota</taxon>
        <taxon>Phycisphaerae</taxon>
        <taxon>Sedimentisphaerales</taxon>
        <taxon>Anaerobacaceae</taxon>
        <taxon>Anaerobaca</taxon>
    </lineage>
</organism>
<feature type="transmembrane region" description="Helical" evidence="2">
    <location>
        <begin position="29"/>
        <end position="51"/>
    </location>
</feature>
<feature type="transmembrane region" description="Helical" evidence="2">
    <location>
        <begin position="113"/>
        <end position="131"/>
    </location>
</feature>
<dbReference type="SUPFAM" id="SSF109604">
    <property type="entry name" value="HD-domain/PDEase-like"/>
    <property type="match status" value="1"/>
</dbReference>
<evidence type="ECO:0000313" key="5">
    <source>
        <dbReference type="Proteomes" id="UP001431776"/>
    </source>
</evidence>
<dbReference type="PANTHER" id="PTHR36442:SF1">
    <property type="entry name" value="CYCLIC-DI-AMP PHOSPHODIESTERASE PGPH"/>
    <property type="match status" value="1"/>
</dbReference>
<name>A0AAW6U2J1_9BACT</name>
<proteinExistence type="predicted"/>
<dbReference type="Gene3D" id="1.10.3210.10">
    <property type="entry name" value="Hypothetical protein af1432"/>
    <property type="match status" value="1"/>
</dbReference>
<keyword evidence="2" id="KW-0812">Transmembrane</keyword>
<accession>A0AAW6U2J1</accession>
<dbReference type="AlphaFoldDB" id="A0AAW6U2J1"/>
<dbReference type="Proteomes" id="UP001431776">
    <property type="component" value="Unassembled WGS sequence"/>
</dbReference>
<feature type="transmembrane region" description="Helical" evidence="2">
    <location>
        <begin position="198"/>
        <end position="226"/>
    </location>
</feature>
<evidence type="ECO:0000256" key="1">
    <source>
        <dbReference type="SAM" id="MobiDB-lite"/>
    </source>
</evidence>
<dbReference type="Pfam" id="PF07698">
    <property type="entry name" value="7TM-7TMR_HD"/>
    <property type="match status" value="1"/>
</dbReference>
<dbReference type="InterPro" id="IPR006674">
    <property type="entry name" value="HD_domain"/>
</dbReference>
<evidence type="ECO:0000256" key="2">
    <source>
        <dbReference type="SAM" id="Phobius"/>
    </source>
</evidence>
<sequence length="495" mass="53352">MLSILCWLGFVAACTAILAFESINEGRYRVVGALFVVVVFLSVGAAFYVYHYGNRFLYNHARTLSLIGVFLVLLAALKVAVLSSGASRWTPSWGTGTAVVAAIVFVIAYDQRFAIGMATLYAIFASLAVGPRPGDGFQLQGIGLFLTMAAGVATCCFSLKEIRTRMKLLEVSAMAAVAVFCMALSVVYLNFLGEPQDLVSVVAAAGHHALAAFLGGLLIQSLLPLIEKTFRIATSMTLLDYSDANQPLLKKLAMEAPGTFSHSLLIGSIAEAAAEAIGCNGLLCRVGAYYHDIGKINKPKYFVENEMGSASKHKELSPAMSQLIIVGHVKDGVEMAKEYGLPSVLRQFIETHHGTTLVEPFYHQAMKKHEDSDPTGKRPKGAPPCESEFRYAGPRPKTKEAAIIMLSDAVEGAVRSLADVTLAKVEIVVHNIAMKRLQDGQFDECDLTLRELSGIEASMSKSLAAHYHGRIAYPTPADAPLPPPTKPQVPRMVET</sequence>
<feature type="transmembrane region" description="Helical" evidence="2">
    <location>
        <begin position="89"/>
        <end position="108"/>
    </location>
</feature>
<dbReference type="InterPro" id="IPR006675">
    <property type="entry name" value="HDIG_dom"/>
</dbReference>
<dbReference type="PANTHER" id="PTHR36442">
    <property type="entry name" value="CYCLIC-DI-AMP PHOSPHODIESTERASE PGPH"/>
    <property type="match status" value="1"/>
</dbReference>
<dbReference type="EMBL" id="JASCXX010000010">
    <property type="protein sequence ID" value="MDI6449413.1"/>
    <property type="molecule type" value="Genomic_DNA"/>
</dbReference>
<comment type="caution">
    <text evidence="4">The sequence shown here is derived from an EMBL/GenBank/DDBJ whole genome shotgun (WGS) entry which is preliminary data.</text>
</comment>
<feature type="transmembrane region" description="Helical" evidence="2">
    <location>
        <begin position="171"/>
        <end position="192"/>
    </location>
</feature>
<feature type="compositionally biased region" description="Pro residues" evidence="1">
    <location>
        <begin position="477"/>
        <end position="487"/>
    </location>
</feature>
<dbReference type="SMART" id="SM00471">
    <property type="entry name" value="HDc"/>
    <property type="match status" value="1"/>
</dbReference>
<keyword evidence="2" id="KW-1133">Transmembrane helix</keyword>
<keyword evidence="5" id="KW-1185">Reference proteome</keyword>
<dbReference type="Pfam" id="PF01966">
    <property type="entry name" value="HD"/>
    <property type="match status" value="1"/>
</dbReference>
<keyword evidence="2" id="KW-0472">Membrane</keyword>
<feature type="domain" description="HD/PDEase" evidence="3">
    <location>
        <begin position="255"/>
        <end position="422"/>
    </location>
</feature>
<feature type="region of interest" description="Disordered" evidence="1">
    <location>
        <begin position="368"/>
        <end position="387"/>
    </location>
</feature>
<dbReference type="InterPro" id="IPR052722">
    <property type="entry name" value="PgpH_phosphodiesterase"/>
</dbReference>
<dbReference type="NCBIfam" id="TIGR00277">
    <property type="entry name" value="HDIG"/>
    <property type="match status" value="1"/>
</dbReference>
<feature type="transmembrane region" description="Helical" evidence="2">
    <location>
        <begin position="137"/>
        <end position="159"/>
    </location>
</feature>